<dbReference type="CDD" id="cd06223">
    <property type="entry name" value="PRTases_typeI"/>
    <property type="match status" value="1"/>
</dbReference>
<dbReference type="STRING" id="908337.HMPREF9257_0195"/>
<organism evidence="2 3">
    <name type="scientific">Eremococcus coleocola ACS-139-V-Col8</name>
    <dbReference type="NCBI Taxonomy" id="908337"/>
    <lineage>
        <taxon>Bacteria</taxon>
        <taxon>Bacillati</taxon>
        <taxon>Bacillota</taxon>
        <taxon>Bacilli</taxon>
        <taxon>Lactobacillales</taxon>
        <taxon>Aerococcaceae</taxon>
        <taxon>Eremococcus</taxon>
    </lineage>
</organism>
<accession>E4KMY2</accession>
<protein>
    <submittedName>
        <fullName evidence="2">Competence protein F family protein</fullName>
    </submittedName>
</protein>
<evidence type="ECO:0000313" key="3">
    <source>
        <dbReference type="Proteomes" id="UP000005990"/>
    </source>
</evidence>
<dbReference type="InterPro" id="IPR051910">
    <property type="entry name" value="ComF/GntX_DNA_util-trans"/>
</dbReference>
<name>E4KMY2_9LACT</name>
<sequence length="244" mass="28825">MNDTFCEFCQGKIPKKLALEDIFAWRPLNTPYICSDCFEAWLQIQDMDQSHRCKACHRILKSGGEADYCQDCLRWLDTYPSYYLRHHYLFAYTDMFRDWLFRYKYHGDIYLGQLLKGPLEHALKVYRSYSFIILPSSPTSLSQRNFHPVGHLLDLVKQPYCIPFDYQGDGRKQARKSRQERLKLSQPFVLNQSGIDFIKAHEKIIFFDDVYTTGTTLLSAKRAMIETPYFTDKHELISLSLVRE</sequence>
<dbReference type="EMBL" id="AENN01000006">
    <property type="protein sequence ID" value="EFR31671.1"/>
    <property type="molecule type" value="Genomic_DNA"/>
</dbReference>
<dbReference type="SUPFAM" id="SSF53271">
    <property type="entry name" value="PRTase-like"/>
    <property type="match status" value="1"/>
</dbReference>
<dbReference type="eggNOG" id="COG1040">
    <property type="taxonomic scope" value="Bacteria"/>
</dbReference>
<evidence type="ECO:0000256" key="1">
    <source>
        <dbReference type="ARBA" id="ARBA00008007"/>
    </source>
</evidence>
<dbReference type="InterPro" id="IPR029057">
    <property type="entry name" value="PRTase-like"/>
</dbReference>
<comment type="similarity">
    <text evidence="1">Belongs to the ComF/GntX family.</text>
</comment>
<evidence type="ECO:0000313" key="2">
    <source>
        <dbReference type="EMBL" id="EFR31671.1"/>
    </source>
</evidence>
<dbReference type="Proteomes" id="UP000005990">
    <property type="component" value="Unassembled WGS sequence"/>
</dbReference>
<dbReference type="OrthoDB" id="9779910at2"/>
<proteinExistence type="inferred from homology"/>
<gene>
    <name evidence="2" type="ORF">HMPREF9257_0195</name>
</gene>
<keyword evidence="3" id="KW-1185">Reference proteome</keyword>
<dbReference type="RefSeq" id="WP_006417803.1">
    <property type="nucleotide sequence ID" value="NZ_AENN01000006.1"/>
</dbReference>
<dbReference type="AlphaFoldDB" id="E4KMY2"/>
<dbReference type="PANTHER" id="PTHR47505">
    <property type="entry name" value="DNA UTILIZATION PROTEIN YHGH"/>
    <property type="match status" value="1"/>
</dbReference>
<dbReference type="InterPro" id="IPR000836">
    <property type="entry name" value="PRTase_dom"/>
</dbReference>
<reference evidence="2 3" key="1">
    <citation type="submission" date="2010-10" db="EMBL/GenBank/DDBJ databases">
        <authorList>
            <person name="Durkin A.S."/>
            <person name="Madupu R."/>
            <person name="Torralba M."/>
            <person name="Gillis M."/>
            <person name="Methe B."/>
            <person name="Sutton G."/>
            <person name="Nelson K.E."/>
        </authorList>
    </citation>
    <scope>NUCLEOTIDE SEQUENCE [LARGE SCALE GENOMIC DNA]</scope>
    <source>
        <strain evidence="2 3">ACS-139-V-Col8</strain>
    </source>
</reference>
<dbReference type="PANTHER" id="PTHR47505:SF1">
    <property type="entry name" value="DNA UTILIZATION PROTEIN YHGH"/>
    <property type="match status" value="1"/>
</dbReference>
<comment type="caution">
    <text evidence="2">The sequence shown here is derived from an EMBL/GenBank/DDBJ whole genome shotgun (WGS) entry which is preliminary data.</text>
</comment>